<evidence type="ECO:0000313" key="2">
    <source>
        <dbReference type="EMBL" id="KAF9525607.1"/>
    </source>
</evidence>
<proteinExistence type="predicted"/>
<protein>
    <submittedName>
        <fullName evidence="2">Uncharacterized protein</fullName>
    </submittedName>
</protein>
<dbReference type="Gene3D" id="3.80.10.10">
    <property type="entry name" value="Ribonuclease Inhibitor"/>
    <property type="match status" value="1"/>
</dbReference>
<dbReference type="AlphaFoldDB" id="A0A9P6EAQ3"/>
<gene>
    <name evidence="2" type="ORF">CPB83DRAFT_859286</name>
</gene>
<evidence type="ECO:0000256" key="1">
    <source>
        <dbReference type="SAM" id="MobiDB-lite"/>
    </source>
</evidence>
<sequence length="467" mass="52463">MGDGVPGRQLDASGGTYSSAPGLKVLTIHPSTQQPGLDLLPTTTSQSQASRDVPQPFPKYLPSLEYLQLGNTLISFNSHSVHAFSKLHTLFLRFSLNVPTTTDLLTALARMPLLKVFGLRNAVIHQPSNSDVDKTIPFSILDLPNLQSLSLATNAIACTTLLTFLKPTSNRRLHIKALSHHSIPTGEVEDLLTCLRPHAESYFNQSERRIEHVTVSLAEPVWVSVSAKPRDFMFQFFSPIFFLWFAGSMPVDTTVNPFRNCRFDTVKQLSLERRRPVEPYLIGFLAQFVNVEVLNISVRHLANLAKPDEQSILFPRLQTIVLDLHHDPNHCTKHESSRMVPISEWLKSRKRRGQVIKILDLGITPKMSLDARSLEDVEGLIVRWTNIDKTEPSEYICGSGNSELLHFPHLSFESQCSLPEFAAHSPEELRFAYMMFGREMSSADLLKSTTTDSSIRLADELRLLQVS</sequence>
<feature type="compositionally biased region" description="Polar residues" evidence="1">
    <location>
        <begin position="33"/>
        <end position="50"/>
    </location>
</feature>
<evidence type="ECO:0000313" key="3">
    <source>
        <dbReference type="Proteomes" id="UP000807306"/>
    </source>
</evidence>
<name>A0A9P6EAQ3_9AGAR</name>
<dbReference type="OrthoDB" id="3064206at2759"/>
<keyword evidence="3" id="KW-1185">Reference proteome</keyword>
<dbReference type="SUPFAM" id="SSF52058">
    <property type="entry name" value="L domain-like"/>
    <property type="match status" value="1"/>
</dbReference>
<organism evidence="2 3">
    <name type="scientific">Crepidotus variabilis</name>
    <dbReference type="NCBI Taxonomy" id="179855"/>
    <lineage>
        <taxon>Eukaryota</taxon>
        <taxon>Fungi</taxon>
        <taxon>Dikarya</taxon>
        <taxon>Basidiomycota</taxon>
        <taxon>Agaricomycotina</taxon>
        <taxon>Agaricomycetes</taxon>
        <taxon>Agaricomycetidae</taxon>
        <taxon>Agaricales</taxon>
        <taxon>Agaricineae</taxon>
        <taxon>Crepidotaceae</taxon>
        <taxon>Crepidotus</taxon>
    </lineage>
</organism>
<reference evidence="2" key="1">
    <citation type="submission" date="2020-11" db="EMBL/GenBank/DDBJ databases">
        <authorList>
            <consortium name="DOE Joint Genome Institute"/>
            <person name="Ahrendt S."/>
            <person name="Riley R."/>
            <person name="Andreopoulos W."/>
            <person name="Labutti K."/>
            <person name="Pangilinan J."/>
            <person name="Ruiz-Duenas F.J."/>
            <person name="Barrasa J.M."/>
            <person name="Sanchez-Garcia M."/>
            <person name="Camarero S."/>
            <person name="Miyauchi S."/>
            <person name="Serrano A."/>
            <person name="Linde D."/>
            <person name="Babiker R."/>
            <person name="Drula E."/>
            <person name="Ayuso-Fernandez I."/>
            <person name="Pacheco R."/>
            <person name="Padilla G."/>
            <person name="Ferreira P."/>
            <person name="Barriuso J."/>
            <person name="Kellner H."/>
            <person name="Castanera R."/>
            <person name="Alfaro M."/>
            <person name="Ramirez L."/>
            <person name="Pisabarro A.G."/>
            <person name="Kuo A."/>
            <person name="Tritt A."/>
            <person name="Lipzen A."/>
            <person name="He G."/>
            <person name="Yan M."/>
            <person name="Ng V."/>
            <person name="Cullen D."/>
            <person name="Martin F."/>
            <person name="Rosso M.-N."/>
            <person name="Henrissat B."/>
            <person name="Hibbett D."/>
            <person name="Martinez A.T."/>
            <person name="Grigoriev I.V."/>
        </authorList>
    </citation>
    <scope>NUCLEOTIDE SEQUENCE</scope>
    <source>
        <strain evidence="2">CBS 506.95</strain>
    </source>
</reference>
<dbReference type="Proteomes" id="UP000807306">
    <property type="component" value="Unassembled WGS sequence"/>
</dbReference>
<feature type="region of interest" description="Disordered" evidence="1">
    <location>
        <begin position="33"/>
        <end position="53"/>
    </location>
</feature>
<dbReference type="EMBL" id="MU157882">
    <property type="protein sequence ID" value="KAF9525607.1"/>
    <property type="molecule type" value="Genomic_DNA"/>
</dbReference>
<accession>A0A9P6EAQ3</accession>
<dbReference type="InterPro" id="IPR032675">
    <property type="entry name" value="LRR_dom_sf"/>
</dbReference>
<comment type="caution">
    <text evidence="2">The sequence shown here is derived from an EMBL/GenBank/DDBJ whole genome shotgun (WGS) entry which is preliminary data.</text>
</comment>